<evidence type="ECO:0000313" key="3">
    <source>
        <dbReference type="EMBL" id="KAF2730650.1"/>
    </source>
</evidence>
<keyword evidence="4" id="KW-1185">Reference proteome</keyword>
<name>A0A9P4UZW0_9PLEO</name>
<organism evidence="3 4">
    <name type="scientific">Polyplosphaeria fusca</name>
    <dbReference type="NCBI Taxonomy" id="682080"/>
    <lineage>
        <taxon>Eukaryota</taxon>
        <taxon>Fungi</taxon>
        <taxon>Dikarya</taxon>
        <taxon>Ascomycota</taxon>
        <taxon>Pezizomycotina</taxon>
        <taxon>Dothideomycetes</taxon>
        <taxon>Pleosporomycetidae</taxon>
        <taxon>Pleosporales</taxon>
        <taxon>Tetraplosphaeriaceae</taxon>
        <taxon>Polyplosphaeria</taxon>
    </lineage>
</organism>
<dbReference type="AlphaFoldDB" id="A0A9P4UZW0"/>
<dbReference type="EMBL" id="ML996212">
    <property type="protein sequence ID" value="KAF2730650.1"/>
    <property type="molecule type" value="Genomic_DNA"/>
</dbReference>
<dbReference type="InterPro" id="IPR036864">
    <property type="entry name" value="Zn2-C6_fun-type_DNA-bd_sf"/>
</dbReference>
<dbReference type="SUPFAM" id="SSF57701">
    <property type="entry name" value="Zn2/Cys6 DNA-binding domain"/>
    <property type="match status" value="1"/>
</dbReference>
<evidence type="ECO:0000259" key="2">
    <source>
        <dbReference type="PROSITE" id="PS50048"/>
    </source>
</evidence>
<dbReference type="OrthoDB" id="4491390at2759"/>
<dbReference type="InterPro" id="IPR053178">
    <property type="entry name" value="Osmoadaptation_assoc"/>
</dbReference>
<dbReference type="Pfam" id="PF00172">
    <property type="entry name" value="Zn_clus"/>
    <property type="match status" value="1"/>
</dbReference>
<gene>
    <name evidence="3" type="ORF">EJ04DRAFT_34818</name>
</gene>
<evidence type="ECO:0000256" key="1">
    <source>
        <dbReference type="ARBA" id="ARBA00023242"/>
    </source>
</evidence>
<dbReference type="Gene3D" id="4.10.240.10">
    <property type="entry name" value="Zn(2)-C6 fungal-type DNA-binding domain"/>
    <property type="match status" value="1"/>
</dbReference>
<sequence>MPKRSSGCFTCRARKVRCDEVKPECNNCLKRGQKCPGYRPTQTFVLHTFDRESERPGIIREDETIYKFANQHHTPFGNGRDLAVRTGSQQSGRIGTQLLRTVSPLAIERVQHLSNFLSLYLPNWTDETLTPPSALILSLPSTPASRPVFLTALDALSAAQIAVSDKNHVLINRSRSLYGAALGQMMKSVTKSHASQEDETLLATYLLALYEVFVGITNGHGFFYHVQGILRILVQRGPSSIKTNLSLGIFHGTRYYSLGIGYHIRKGSIFDSPDWLQVTADAAKSDPWVALMDLCICIPRLLERTDKLTTLAGDAEQFEKIIVDSQLLADRLFEWIVSYEKDGPRYDKVDVETVEGFARLCDDDLYDPVFAFKTFAASTTYLLYWMSMLIMRSNSFLLVRKFHALEPKQLFLWDRELSEYADCICRAVPYSSRPSAGYTGRFSTLTPLVIAKKYFEAKGASKENEWCRKAYFGAQVPGLYTPPIPMEPLPSFVKLVQNSERYI</sequence>
<dbReference type="Proteomes" id="UP000799444">
    <property type="component" value="Unassembled WGS sequence"/>
</dbReference>
<reference evidence="3" key="1">
    <citation type="journal article" date="2020" name="Stud. Mycol.">
        <title>101 Dothideomycetes genomes: a test case for predicting lifestyles and emergence of pathogens.</title>
        <authorList>
            <person name="Haridas S."/>
            <person name="Albert R."/>
            <person name="Binder M."/>
            <person name="Bloem J."/>
            <person name="Labutti K."/>
            <person name="Salamov A."/>
            <person name="Andreopoulos B."/>
            <person name="Baker S."/>
            <person name="Barry K."/>
            <person name="Bills G."/>
            <person name="Bluhm B."/>
            <person name="Cannon C."/>
            <person name="Castanera R."/>
            <person name="Culley D."/>
            <person name="Daum C."/>
            <person name="Ezra D."/>
            <person name="Gonzalez J."/>
            <person name="Henrissat B."/>
            <person name="Kuo A."/>
            <person name="Liang C."/>
            <person name="Lipzen A."/>
            <person name="Lutzoni F."/>
            <person name="Magnuson J."/>
            <person name="Mondo S."/>
            <person name="Nolan M."/>
            <person name="Ohm R."/>
            <person name="Pangilinan J."/>
            <person name="Park H.-J."/>
            <person name="Ramirez L."/>
            <person name="Alfaro M."/>
            <person name="Sun H."/>
            <person name="Tritt A."/>
            <person name="Yoshinaga Y."/>
            <person name="Zwiers L.-H."/>
            <person name="Turgeon B."/>
            <person name="Goodwin S."/>
            <person name="Spatafora J."/>
            <person name="Crous P."/>
            <person name="Grigoriev I."/>
        </authorList>
    </citation>
    <scope>NUCLEOTIDE SEQUENCE</scope>
    <source>
        <strain evidence="3">CBS 125425</strain>
    </source>
</reference>
<dbReference type="PANTHER" id="PTHR38111">
    <property type="entry name" value="ZN(2)-C6 FUNGAL-TYPE DOMAIN-CONTAINING PROTEIN-RELATED"/>
    <property type="match status" value="1"/>
</dbReference>
<keyword evidence="1" id="KW-0539">Nucleus</keyword>
<dbReference type="GO" id="GO:0008270">
    <property type="term" value="F:zinc ion binding"/>
    <property type="evidence" value="ECO:0007669"/>
    <property type="project" value="InterPro"/>
</dbReference>
<dbReference type="PANTHER" id="PTHR38111:SF2">
    <property type="entry name" value="FINGER DOMAIN PROTEIN, PUTATIVE (AFU_ORTHOLOGUE AFUA_1G01560)-RELATED"/>
    <property type="match status" value="1"/>
</dbReference>
<proteinExistence type="predicted"/>
<dbReference type="InterPro" id="IPR001138">
    <property type="entry name" value="Zn2Cys6_DnaBD"/>
</dbReference>
<protein>
    <recommendedName>
        <fullName evidence="2">Zn(2)-C6 fungal-type domain-containing protein</fullName>
    </recommendedName>
</protein>
<dbReference type="CDD" id="cd00067">
    <property type="entry name" value="GAL4"/>
    <property type="match status" value="1"/>
</dbReference>
<accession>A0A9P4UZW0</accession>
<dbReference type="PROSITE" id="PS50048">
    <property type="entry name" value="ZN2_CY6_FUNGAL_2"/>
    <property type="match status" value="1"/>
</dbReference>
<evidence type="ECO:0000313" key="4">
    <source>
        <dbReference type="Proteomes" id="UP000799444"/>
    </source>
</evidence>
<dbReference type="GO" id="GO:0000981">
    <property type="term" value="F:DNA-binding transcription factor activity, RNA polymerase II-specific"/>
    <property type="evidence" value="ECO:0007669"/>
    <property type="project" value="InterPro"/>
</dbReference>
<dbReference type="SMART" id="SM00066">
    <property type="entry name" value="GAL4"/>
    <property type="match status" value="1"/>
</dbReference>
<comment type="caution">
    <text evidence="3">The sequence shown here is derived from an EMBL/GenBank/DDBJ whole genome shotgun (WGS) entry which is preliminary data.</text>
</comment>
<dbReference type="PROSITE" id="PS00463">
    <property type="entry name" value="ZN2_CY6_FUNGAL_1"/>
    <property type="match status" value="1"/>
</dbReference>
<feature type="domain" description="Zn(2)-C6 fungal-type" evidence="2">
    <location>
        <begin position="7"/>
        <end position="35"/>
    </location>
</feature>